<comment type="caution">
    <text evidence="3">The sequence shown here is derived from an EMBL/GenBank/DDBJ whole genome shotgun (WGS) entry which is preliminary data.</text>
</comment>
<evidence type="ECO:0000256" key="1">
    <source>
        <dbReference type="SAM" id="SignalP"/>
    </source>
</evidence>
<evidence type="ECO:0000259" key="2">
    <source>
        <dbReference type="PROSITE" id="PS51144"/>
    </source>
</evidence>
<gene>
    <name evidence="3" type="primary">CA10_2</name>
    <name evidence="3" type="ORF">Ciccas_012898</name>
</gene>
<dbReference type="PROSITE" id="PS51144">
    <property type="entry name" value="ALPHA_CA_2"/>
    <property type="match status" value="1"/>
</dbReference>
<evidence type="ECO:0000313" key="3">
    <source>
        <dbReference type="EMBL" id="KAL3308568.1"/>
    </source>
</evidence>
<keyword evidence="4" id="KW-1185">Reference proteome</keyword>
<dbReference type="SUPFAM" id="SSF51069">
    <property type="entry name" value="Carbonic anhydrase"/>
    <property type="match status" value="1"/>
</dbReference>
<name>A0ABD2PNG2_9PLAT</name>
<proteinExistence type="predicted"/>
<reference evidence="3 4" key="1">
    <citation type="submission" date="2024-11" db="EMBL/GenBank/DDBJ databases">
        <title>Adaptive evolution of stress response genes in parasites aligns with host niche diversity.</title>
        <authorList>
            <person name="Hahn C."/>
            <person name="Resl P."/>
        </authorList>
    </citation>
    <scope>NUCLEOTIDE SEQUENCE [LARGE SCALE GENOMIC DNA]</scope>
    <source>
        <strain evidence="3">EGGRZ-B1_66</strain>
        <tissue evidence="3">Body</tissue>
    </source>
</reference>
<dbReference type="InterPro" id="IPR001148">
    <property type="entry name" value="CA_dom"/>
</dbReference>
<feature type="signal peptide" evidence="1">
    <location>
        <begin position="1"/>
        <end position="26"/>
    </location>
</feature>
<evidence type="ECO:0000313" key="4">
    <source>
        <dbReference type="Proteomes" id="UP001626550"/>
    </source>
</evidence>
<sequence>NGFTSLMSLKDVWWIILIWLKFGTLALESPYEEWRGRGWHYAWDTLWHYKQGDIGSPKHWGIDTMNPDALDAWKTCSKGKHQSPIDIRVDQLLFDPQLTNIKFRGLNSRVRSLSPVTQLYNEIPTNFPFLILINFAASHRHTFCHQTDAPHHNKVFISSSRLKLRLTLFNAGQNLLTRVEPISTYTDLLVYGGPLSYQYRIFGFILKFGSLNAHGSEHRINNHSFPGE</sequence>
<feature type="chain" id="PRO_5044859009" evidence="1">
    <location>
        <begin position="27"/>
        <end position="228"/>
    </location>
</feature>
<dbReference type="EMBL" id="JBJKFK010005018">
    <property type="protein sequence ID" value="KAL3308568.1"/>
    <property type="molecule type" value="Genomic_DNA"/>
</dbReference>
<feature type="non-terminal residue" evidence="3">
    <location>
        <position position="1"/>
    </location>
</feature>
<dbReference type="Gene3D" id="3.10.200.10">
    <property type="entry name" value="Alpha carbonic anhydrase"/>
    <property type="match status" value="2"/>
</dbReference>
<dbReference type="InterPro" id="IPR036398">
    <property type="entry name" value="CA_dom_sf"/>
</dbReference>
<accession>A0ABD2PNG2</accession>
<protein>
    <submittedName>
        <fullName evidence="3">Carbonic anhydrase- protein 10</fullName>
    </submittedName>
</protein>
<organism evidence="3 4">
    <name type="scientific">Cichlidogyrus casuarinus</name>
    <dbReference type="NCBI Taxonomy" id="1844966"/>
    <lineage>
        <taxon>Eukaryota</taxon>
        <taxon>Metazoa</taxon>
        <taxon>Spiralia</taxon>
        <taxon>Lophotrochozoa</taxon>
        <taxon>Platyhelminthes</taxon>
        <taxon>Monogenea</taxon>
        <taxon>Monopisthocotylea</taxon>
        <taxon>Dactylogyridea</taxon>
        <taxon>Ancyrocephalidae</taxon>
        <taxon>Cichlidogyrus</taxon>
    </lineage>
</organism>
<dbReference type="AlphaFoldDB" id="A0ABD2PNG2"/>
<feature type="non-terminal residue" evidence="3">
    <location>
        <position position="228"/>
    </location>
</feature>
<dbReference type="Proteomes" id="UP001626550">
    <property type="component" value="Unassembled WGS sequence"/>
</dbReference>
<feature type="domain" description="Alpha-carbonic anhydrase" evidence="2">
    <location>
        <begin position="45"/>
        <end position="228"/>
    </location>
</feature>
<keyword evidence="1" id="KW-0732">Signal</keyword>
<dbReference type="Pfam" id="PF00194">
    <property type="entry name" value="Carb_anhydrase"/>
    <property type="match status" value="1"/>
</dbReference>